<accession>A0A8J7VTU1</accession>
<comment type="caution">
    <text evidence="2">The sequence shown here is derived from an EMBL/GenBank/DDBJ whole genome shotgun (WGS) entry which is preliminary data.</text>
</comment>
<dbReference type="Pfam" id="PF13487">
    <property type="entry name" value="HD_5"/>
    <property type="match status" value="1"/>
</dbReference>
<dbReference type="InterPro" id="IPR021812">
    <property type="entry name" value="DUF3391"/>
</dbReference>
<dbReference type="CDD" id="cd00077">
    <property type="entry name" value="HDc"/>
    <property type="match status" value="1"/>
</dbReference>
<sequence>MGIEERRVELGDLAIGMYVCRLDRDWTDTPYPLQGFLLNSQEDIRELRRHCAYVYVDAERSGMEPLKPPPVARPRRVVDTRPRDYDELKGRVRYADTASVEEEAPRARQAYDAAATATARIIDDVRSGQALSLDDVDDAVEPVMRSILRSADAFMWIESLRQRSSYAYSHAINCSALAAMYGRHMGFPEDVLLDMAAGALLLDIGTTQLPESLLAHAGPLSRDGLDAVRAHVEAGLRIVEQGEGRNPHIVEMVRGHHERDNGSGYPDALFGAQIPLLARIAGVIDSFDAMTSDRPYRKALGRHEALQELYRQRDQLYQGEVVEQFMQCLSIYPTGSLVELNTGEVAIVMAQNPARRLRPRVMLLTTPDKAIDESFRVVDLLVQPAEGDEAVRVVRALEPGAYGIDPAELYL</sequence>
<dbReference type="RefSeq" id="WP_211927033.1">
    <property type="nucleotide sequence ID" value="NZ_JAGQFT020000003.1"/>
</dbReference>
<evidence type="ECO:0000313" key="2">
    <source>
        <dbReference type="EMBL" id="MBR0563115.1"/>
    </source>
</evidence>
<dbReference type="AlphaFoldDB" id="A0A8J7VTU1"/>
<proteinExistence type="predicted"/>
<dbReference type="SMART" id="SM00471">
    <property type="entry name" value="HDc"/>
    <property type="match status" value="1"/>
</dbReference>
<gene>
    <name evidence="3" type="ORF">KB893_005040</name>
    <name evidence="2" type="ORF">KB893_11405</name>
</gene>
<organism evidence="2">
    <name type="scientific">Coralloluteibacterium stylophorae</name>
    <dbReference type="NCBI Taxonomy" id="1776034"/>
    <lineage>
        <taxon>Bacteria</taxon>
        <taxon>Pseudomonadati</taxon>
        <taxon>Pseudomonadota</taxon>
        <taxon>Gammaproteobacteria</taxon>
        <taxon>Lysobacterales</taxon>
        <taxon>Lysobacteraceae</taxon>
        <taxon>Coralloluteibacterium</taxon>
    </lineage>
</organism>
<dbReference type="PANTHER" id="PTHR43155">
    <property type="entry name" value="CYCLIC DI-GMP PHOSPHODIESTERASE PA4108-RELATED"/>
    <property type="match status" value="1"/>
</dbReference>
<reference evidence="2" key="2">
    <citation type="submission" date="2021-04" db="EMBL/GenBank/DDBJ databases">
        <authorList>
            <person name="Karlyshev A.V."/>
        </authorList>
    </citation>
    <scope>NUCLEOTIDE SEQUENCE</scope>
    <source>
        <strain evidence="2">LMG 29479</strain>
    </source>
</reference>
<reference evidence="3 4" key="1">
    <citation type="journal article" date="2021" name="Microbiol. Resour. Announc.">
        <title>Draft Genome Sequence of Coralloluteibacterium stylophorae LMG 29479T.</title>
        <authorList>
            <person name="Karlyshev A.V."/>
            <person name="Kudryashova E.B."/>
            <person name="Ariskina E.V."/>
            <person name="Conroy A.P."/>
            <person name="Abidueva E.Y."/>
        </authorList>
    </citation>
    <scope>NUCLEOTIDE SEQUENCE [LARGE SCALE GENOMIC DNA]</scope>
    <source>
        <strain evidence="3 4">LMG 29479</strain>
    </source>
</reference>
<dbReference type="PROSITE" id="PS51832">
    <property type="entry name" value="HD_GYP"/>
    <property type="match status" value="1"/>
</dbReference>
<dbReference type="EMBL" id="JAGQFT020000003">
    <property type="protein sequence ID" value="MBS7456502.1"/>
    <property type="molecule type" value="Genomic_DNA"/>
</dbReference>
<dbReference type="Gene3D" id="1.10.3210.10">
    <property type="entry name" value="Hypothetical protein af1432"/>
    <property type="match status" value="1"/>
</dbReference>
<dbReference type="GO" id="GO:0008081">
    <property type="term" value="F:phosphoric diester hydrolase activity"/>
    <property type="evidence" value="ECO:0007669"/>
    <property type="project" value="UniProtKB-ARBA"/>
</dbReference>
<evidence type="ECO:0000313" key="4">
    <source>
        <dbReference type="Proteomes" id="UP000675747"/>
    </source>
</evidence>
<feature type="domain" description="HD-GYP" evidence="1">
    <location>
        <begin position="145"/>
        <end position="341"/>
    </location>
</feature>
<dbReference type="Pfam" id="PF11871">
    <property type="entry name" value="DUF3391"/>
    <property type="match status" value="1"/>
</dbReference>
<name>A0A8J7VTU1_9GAMM</name>
<dbReference type="Proteomes" id="UP000675747">
    <property type="component" value="Unassembled WGS sequence"/>
</dbReference>
<evidence type="ECO:0000313" key="3">
    <source>
        <dbReference type="EMBL" id="MBS7456502.1"/>
    </source>
</evidence>
<protein>
    <submittedName>
        <fullName evidence="2">DUF3391 domain-containing protein</fullName>
    </submittedName>
</protein>
<dbReference type="EMBL" id="JAGQFT010000100">
    <property type="protein sequence ID" value="MBR0563115.1"/>
    <property type="molecule type" value="Genomic_DNA"/>
</dbReference>
<keyword evidence="4" id="KW-1185">Reference proteome</keyword>
<dbReference type="PANTHER" id="PTHR43155:SF2">
    <property type="entry name" value="CYCLIC DI-GMP PHOSPHODIESTERASE PA4108"/>
    <property type="match status" value="1"/>
</dbReference>
<dbReference type="InterPro" id="IPR003607">
    <property type="entry name" value="HD/PDEase_dom"/>
</dbReference>
<dbReference type="InterPro" id="IPR037522">
    <property type="entry name" value="HD_GYP_dom"/>
</dbReference>
<evidence type="ECO:0000259" key="1">
    <source>
        <dbReference type="PROSITE" id="PS51832"/>
    </source>
</evidence>
<dbReference type="SUPFAM" id="SSF109604">
    <property type="entry name" value="HD-domain/PDEase-like"/>
    <property type="match status" value="1"/>
</dbReference>